<proteinExistence type="predicted"/>
<dbReference type="EMBL" id="GBEZ01021595">
    <property type="protein sequence ID" value="JAC65164.1"/>
    <property type="molecule type" value="Transcribed_RNA"/>
</dbReference>
<evidence type="ECO:0000313" key="1">
    <source>
        <dbReference type="EMBL" id="JAC65164.1"/>
    </source>
</evidence>
<sequence>MSFPELSYATTGRLFLAALSTWVVLKITIHHQFLQECVWSHCRLSPSFSVQENELLDLQKNATVVLGKAVNLHGSSPANRSAWHRTGRLPPNVEKILDAAKKAVRAQIQQRSMGTKRRILVVEDGECKYRPPKVVRHCATLDTAYGHQCSGWGFDSHYHHGYVAAFRALEQHMARVGVPNYRAVRFDSEKAPKMIGDAEVIITSAAMVPKLLEMSQAQFVVVERADSASVVEDNFYGINNPRVIAVLKHTSLHPLSRNNDDLLLHGRHHYVQIDPSLAPSARKRAPPFSPAALRKVHVMVPQVFRFRNPTECGGKRHYLHLAPAFQPNATIAPAGGNGTAQLFIRPLANRSIDIAFLGGFQNHESLKKHRSKAAAAIRAVASRHPRLNVVAGFKKTETVAEFYELLRDVKFFVSPYGYGEFANKDYEAVLSGCVLVKPLAHQLTAFPNIYKPGVSAVSVAGDFSDLGRVVLPLLKSLPKAQAIADSALGQLRKFSHPGILAEHLSMLLDEVA</sequence>
<organism evidence="1">
    <name type="scientific">Tetraselmis sp. GSL018</name>
    <dbReference type="NCBI Taxonomy" id="582737"/>
    <lineage>
        <taxon>Eukaryota</taxon>
        <taxon>Viridiplantae</taxon>
        <taxon>Chlorophyta</taxon>
        <taxon>core chlorophytes</taxon>
        <taxon>Chlorodendrophyceae</taxon>
        <taxon>Chlorodendrales</taxon>
        <taxon>Chlorodendraceae</taxon>
        <taxon>Tetraselmis</taxon>
    </lineage>
</organism>
<reference evidence="1" key="1">
    <citation type="submission" date="2014-05" db="EMBL/GenBank/DDBJ databases">
        <title>The transcriptome of the halophilic microalga Tetraselmis sp. GSL018 isolated from the Great Salt Lake, Utah.</title>
        <authorList>
            <person name="Jinkerson R.E."/>
            <person name="D'Adamo S."/>
            <person name="Posewitz M.C."/>
        </authorList>
    </citation>
    <scope>NUCLEOTIDE SEQUENCE</scope>
    <source>
        <strain evidence="1">GSL018</strain>
    </source>
</reference>
<name>A0A061R366_9CHLO</name>
<gene>
    <name evidence="1" type="ORF">TSPGSL018_16650</name>
</gene>
<protein>
    <recommendedName>
        <fullName evidence="2">Glycosyl transferase family 1 domain-containing protein</fullName>
    </recommendedName>
</protein>
<evidence type="ECO:0008006" key="2">
    <source>
        <dbReference type="Google" id="ProtNLM"/>
    </source>
</evidence>
<accession>A0A061R366</accession>
<dbReference type="AlphaFoldDB" id="A0A061R366"/>